<evidence type="ECO:0000313" key="3">
    <source>
        <dbReference type="Proteomes" id="UP000054217"/>
    </source>
</evidence>
<reference evidence="3" key="2">
    <citation type="submission" date="2015-01" db="EMBL/GenBank/DDBJ databases">
        <title>Evolutionary Origins and Diversification of the Mycorrhizal Mutualists.</title>
        <authorList>
            <consortium name="DOE Joint Genome Institute"/>
            <consortium name="Mycorrhizal Genomics Consortium"/>
            <person name="Kohler A."/>
            <person name="Kuo A."/>
            <person name="Nagy L.G."/>
            <person name="Floudas D."/>
            <person name="Copeland A."/>
            <person name="Barry K.W."/>
            <person name="Cichocki N."/>
            <person name="Veneault-Fourrey C."/>
            <person name="LaButti K."/>
            <person name="Lindquist E.A."/>
            <person name="Lipzen A."/>
            <person name="Lundell T."/>
            <person name="Morin E."/>
            <person name="Murat C."/>
            <person name="Riley R."/>
            <person name="Ohm R."/>
            <person name="Sun H."/>
            <person name="Tunlid A."/>
            <person name="Henrissat B."/>
            <person name="Grigoriev I.V."/>
            <person name="Hibbett D.S."/>
            <person name="Martin F."/>
        </authorList>
    </citation>
    <scope>NUCLEOTIDE SEQUENCE [LARGE SCALE GENOMIC DNA]</scope>
    <source>
        <strain evidence="3">Marx 270</strain>
    </source>
</reference>
<keyword evidence="1" id="KW-0472">Membrane</keyword>
<reference evidence="2 3" key="1">
    <citation type="submission" date="2014-04" db="EMBL/GenBank/DDBJ databases">
        <authorList>
            <consortium name="DOE Joint Genome Institute"/>
            <person name="Kuo A."/>
            <person name="Kohler A."/>
            <person name="Costa M.D."/>
            <person name="Nagy L.G."/>
            <person name="Floudas D."/>
            <person name="Copeland A."/>
            <person name="Barry K.W."/>
            <person name="Cichocki N."/>
            <person name="Veneault-Fourrey C."/>
            <person name="LaButti K."/>
            <person name="Lindquist E.A."/>
            <person name="Lipzen A."/>
            <person name="Lundell T."/>
            <person name="Morin E."/>
            <person name="Murat C."/>
            <person name="Sun H."/>
            <person name="Tunlid A."/>
            <person name="Henrissat B."/>
            <person name="Grigoriev I.V."/>
            <person name="Hibbett D.S."/>
            <person name="Martin F."/>
            <person name="Nordberg H.P."/>
            <person name="Cantor M.N."/>
            <person name="Hua S.X."/>
        </authorList>
    </citation>
    <scope>NUCLEOTIDE SEQUENCE [LARGE SCALE GENOMIC DNA]</scope>
    <source>
        <strain evidence="2 3">Marx 270</strain>
    </source>
</reference>
<name>A0A0C3PKN5_PISTI</name>
<dbReference type="EMBL" id="KN831955">
    <property type="protein sequence ID" value="KIO09226.1"/>
    <property type="molecule type" value="Genomic_DNA"/>
</dbReference>
<dbReference type="Proteomes" id="UP000054217">
    <property type="component" value="Unassembled WGS sequence"/>
</dbReference>
<sequence length="151" mass="17074">MQMVNRIRLRTLLVNTTANPFADLYSITAPPIESTPNPPPTGNGRASPTISHCDTRNVSCRGGGAPSRHFYAIVCLFLGFVPSERTRRGCLFLSWCSRPTNCIASRTPSVHIFPPFHYVCYFVFMCCFLFPYCAYLYFNYIFTHAQAGRAR</sequence>
<keyword evidence="3" id="KW-1185">Reference proteome</keyword>
<proteinExistence type="predicted"/>
<dbReference type="HOGENOM" id="CLU_1732216_0_0_1"/>
<dbReference type="InParanoid" id="A0A0C3PKN5"/>
<dbReference type="OrthoDB" id="2670057at2759"/>
<accession>A0A0C3PKN5</accession>
<keyword evidence="1" id="KW-1133">Transmembrane helix</keyword>
<evidence type="ECO:0000313" key="2">
    <source>
        <dbReference type="EMBL" id="KIO09226.1"/>
    </source>
</evidence>
<keyword evidence="1" id="KW-0812">Transmembrane</keyword>
<protein>
    <submittedName>
        <fullName evidence="2">Uncharacterized protein</fullName>
    </submittedName>
</protein>
<evidence type="ECO:0000256" key="1">
    <source>
        <dbReference type="SAM" id="Phobius"/>
    </source>
</evidence>
<dbReference type="AlphaFoldDB" id="A0A0C3PKN5"/>
<feature type="transmembrane region" description="Helical" evidence="1">
    <location>
        <begin position="116"/>
        <end position="138"/>
    </location>
</feature>
<organism evidence="2 3">
    <name type="scientific">Pisolithus tinctorius Marx 270</name>
    <dbReference type="NCBI Taxonomy" id="870435"/>
    <lineage>
        <taxon>Eukaryota</taxon>
        <taxon>Fungi</taxon>
        <taxon>Dikarya</taxon>
        <taxon>Basidiomycota</taxon>
        <taxon>Agaricomycotina</taxon>
        <taxon>Agaricomycetes</taxon>
        <taxon>Agaricomycetidae</taxon>
        <taxon>Boletales</taxon>
        <taxon>Sclerodermatineae</taxon>
        <taxon>Pisolithaceae</taxon>
        <taxon>Pisolithus</taxon>
    </lineage>
</organism>
<gene>
    <name evidence="2" type="ORF">M404DRAFT_308947</name>
</gene>